<evidence type="ECO:0000313" key="2">
    <source>
        <dbReference type="EMBL" id="KAL0631760.1"/>
    </source>
</evidence>
<dbReference type="EMBL" id="JBBBZM010000214">
    <property type="protein sequence ID" value="KAL0631760.1"/>
    <property type="molecule type" value="Genomic_DNA"/>
</dbReference>
<comment type="caution">
    <text evidence="2">The sequence shown here is derived from an EMBL/GenBank/DDBJ whole genome shotgun (WGS) entry which is preliminary data.</text>
</comment>
<dbReference type="Proteomes" id="UP001447188">
    <property type="component" value="Unassembled WGS sequence"/>
</dbReference>
<evidence type="ECO:0000256" key="1">
    <source>
        <dbReference type="SAM" id="MobiDB-lite"/>
    </source>
</evidence>
<reference evidence="2 3" key="1">
    <citation type="submission" date="2024-02" db="EMBL/GenBank/DDBJ databases">
        <title>Discinaceae phylogenomics.</title>
        <authorList>
            <person name="Dirks A.C."/>
            <person name="James T.Y."/>
        </authorList>
    </citation>
    <scope>NUCLEOTIDE SEQUENCE [LARGE SCALE GENOMIC DNA]</scope>
    <source>
        <strain evidence="2 3">ACD0624</strain>
    </source>
</reference>
<gene>
    <name evidence="2" type="ORF">Q9L58_009368</name>
</gene>
<evidence type="ECO:0000313" key="3">
    <source>
        <dbReference type="Proteomes" id="UP001447188"/>
    </source>
</evidence>
<sequence length="332" mass="36601">MTPGPSDPTPAPTPPTDSLGGFHADTDYMPGCEGEAQIQVQYLAWLIRNTITHLLARQDQADAEIIALHATVDKQSRAINKLTVALQDLRKEAKKPAPTPTPAQPDKWKGKTDTPTTDKTTALMKKTYANAASNSNTSPPADFTKVTYEKKKAKTPFFTPEYTRLNRQVIVETSGQIPELISNDNILEVVNEATMAPGLKFHSAQRSTNGNLRFETNPATSADQGAKYHVEITFALEKLHIQATNVYVNSRWSKFGIHGVPAHIGTRNRPELSSLIAEEIFQSTNFSMAEPPRWLTCPASLENRGSGTIIVSFPGKVENLGMKLISLFNRRY</sequence>
<feature type="region of interest" description="Disordered" evidence="1">
    <location>
        <begin position="90"/>
        <end position="117"/>
    </location>
</feature>
<accession>A0ABR3G759</accession>
<organism evidence="2 3">
    <name type="scientific">Discina gigas</name>
    <dbReference type="NCBI Taxonomy" id="1032678"/>
    <lineage>
        <taxon>Eukaryota</taxon>
        <taxon>Fungi</taxon>
        <taxon>Dikarya</taxon>
        <taxon>Ascomycota</taxon>
        <taxon>Pezizomycotina</taxon>
        <taxon>Pezizomycetes</taxon>
        <taxon>Pezizales</taxon>
        <taxon>Discinaceae</taxon>
        <taxon>Discina</taxon>
    </lineage>
</organism>
<feature type="region of interest" description="Disordered" evidence="1">
    <location>
        <begin position="1"/>
        <end position="28"/>
    </location>
</feature>
<keyword evidence="3" id="KW-1185">Reference proteome</keyword>
<name>A0ABR3G759_9PEZI</name>
<protein>
    <submittedName>
        <fullName evidence="2">Uncharacterized protein</fullName>
    </submittedName>
</protein>
<feature type="compositionally biased region" description="Pro residues" evidence="1">
    <location>
        <begin position="1"/>
        <end position="15"/>
    </location>
</feature>
<proteinExistence type="predicted"/>